<keyword evidence="8 9" id="KW-0131">Cell cycle</keyword>
<dbReference type="PROSITE" id="PS51779">
    <property type="entry name" value="POTRA"/>
    <property type="match status" value="1"/>
</dbReference>
<protein>
    <recommendedName>
        <fullName evidence="9">Cell division protein FtsQ</fullName>
    </recommendedName>
</protein>
<evidence type="ECO:0000256" key="5">
    <source>
        <dbReference type="ARBA" id="ARBA00022692"/>
    </source>
</evidence>
<evidence type="ECO:0000313" key="12">
    <source>
        <dbReference type="EMBL" id="SJZ32141.1"/>
    </source>
</evidence>
<evidence type="ECO:0000256" key="4">
    <source>
        <dbReference type="ARBA" id="ARBA00022618"/>
    </source>
</evidence>
<evidence type="ECO:0000256" key="6">
    <source>
        <dbReference type="ARBA" id="ARBA00022989"/>
    </source>
</evidence>
<evidence type="ECO:0000256" key="9">
    <source>
        <dbReference type="HAMAP-Rule" id="MF_00911"/>
    </source>
</evidence>
<name>A0A1T4JPV8_9HYPH</name>
<dbReference type="GO" id="GO:0005886">
    <property type="term" value="C:plasma membrane"/>
    <property type="evidence" value="ECO:0007669"/>
    <property type="project" value="UniProtKB-SubCell"/>
</dbReference>
<dbReference type="Pfam" id="PF03799">
    <property type="entry name" value="FtsQ_DivIB_C"/>
    <property type="match status" value="1"/>
</dbReference>
<comment type="subcellular location">
    <subcellularLocation>
        <location evidence="9">Cell inner membrane</location>
        <topology evidence="9">Single-pass type II membrane protein</topology>
    </subcellularLocation>
    <subcellularLocation>
        <location evidence="1">Membrane</location>
    </subcellularLocation>
    <text evidence="9">Localizes to the division septum.</text>
</comment>
<feature type="region of interest" description="Disordered" evidence="10">
    <location>
        <begin position="1"/>
        <end position="33"/>
    </location>
</feature>
<keyword evidence="7 9" id="KW-0472">Membrane</keyword>
<dbReference type="PANTHER" id="PTHR35851">
    <property type="entry name" value="CELL DIVISION PROTEIN FTSQ"/>
    <property type="match status" value="1"/>
</dbReference>
<accession>A0A1T4JPV8</accession>
<dbReference type="Proteomes" id="UP000190092">
    <property type="component" value="Unassembled WGS sequence"/>
</dbReference>
<dbReference type="EMBL" id="FUWJ01000001">
    <property type="protein sequence ID" value="SJZ32141.1"/>
    <property type="molecule type" value="Genomic_DNA"/>
</dbReference>
<evidence type="ECO:0000256" key="8">
    <source>
        <dbReference type="ARBA" id="ARBA00023306"/>
    </source>
</evidence>
<dbReference type="GO" id="GO:0032153">
    <property type="term" value="C:cell division site"/>
    <property type="evidence" value="ECO:0007669"/>
    <property type="project" value="UniProtKB-UniRule"/>
</dbReference>
<comment type="similarity">
    <text evidence="9">Belongs to the FtsQ/DivIB family. FtsQ subfamily.</text>
</comment>
<dbReference type="GO" id="GO:0090529">
    <property type="term" value="P:cell septum assembly"/>
    <property type="evidence" value="ECO:0007669"/>
    <property type="project" value="InterPro"/>
</dbReference>
<keyword evidence="13" id="KW-1185">Reference proteome</keyword>
<dbReference type="InterPro" id="IPR045335">
    <property type="entry name" value="FtsQ_C_sf"/>
</dbReference>
<keyword evidence="4 9" id="KW-0132">Cell division</keyword>
<dbReference type="HAMAP" id="MF_00911">
    <property type="entry name" value="FtsQ_subfam"/>
    <property type="match status" value="1"/>
</dbReference>
<evidence type="ECO:0000259" key="11">
    <source>
        <dbReference type="PROSITE" id="PS51779"/>
    </source>
</evidence>
<dbReference type="RefSeq" id="WP_085932060.1">
    <property type="nucleotide sequence ID" value="NZ_FUWJ01000001.1"/>
</dbReference>
<dbReference type="InterPro" id="IPR034746">
    <property type="entry name" value="POTRA"/>
</dbReference>
<proteinExistence type="inferred from homology"/>
<evidence type="ECO:0000256" key="2">
    <source>
        <dbReference type="ARBA" id="ARBA00022475"/>
    </source>
</evidence>
<evidence type="ECO:0000256" key="1">
    <source>
        <dbReference type="ARBA" id="ARBA00004370"/>
    </source>
</evidence>
<dbReference type="AlphaFoldDB" id="A0A1T4JPV8"/>
<dbReference type="GO" id="GO:0043093">
    <property type="term" value="P:FtsZ-dependent cytokinesis"/>
    <property type="evidence" value="ECO:0007669"/>
    <property type="project" value="UniProtKB-UniRule"/>
</dbReference>
<evidence type="ECO:0000256" key="10">
    <source>
        <dbReference type="SAM" id="MobiDB-lite"/>
    </source>
</evidence>
<keyword evidence="5 9" id="KW-0812">Transmembrane</keyword>
<evidence type="ECO:0000313" key="13">
    <source>
        <dbReference type="Proteomes" id="UP000190092"/>
    </source>
</evidence>
<keyword evidence="3 9" id="KW-0997">Cell inner membrane</keyword>
<evidence type="ECO:0000256" key="3">
    <source>
        <dbReference type="ARBA" id="ARBA00022519"/>
    </source>
</evidence>
<reference evidence="13" key="1">
    <citation type="submission" date="2017-02" db="EMBL/GenBank/DDBJ databases">
        <authorList>
            <person name="Varghese N."/>
            <person name="Submissions S."/>
        </authorList>
    </citation>
    <scope>NUCLEOTIDE SEQUENCE [LARGE SCALE GENOMIC DNA]</scope>
    <source>
        <strain evidence="13">ATCC 27094</strain>
    </source>
</reference>
<feature type="domain" description="POTRA" evidence="11">
    <location>
        <begin position="86"/>
        <end position="154"/>
    </location>
</feature>
<comment type="function">
    <text evidence="9">Essential cell division protein.</text>
</comment>
<keyword evidence="2 9" id="KW-1003">Cell membrane</keyword>
<dbReference type="InterPro" id="IPR026579">
    <property type="entry name" value="FtsQ"/>
</dbReference>
<gene>
    <name evidence="9" type="primary">ftsQ</name>
    <name evidence="12" type="ORF">SAMN02745126_00308</name>
</gene>
<dbReference type="PANTHER" id="PTHR35851:SF1">
    <property type="entry name" value="CELL DIVISION PROTEIN FTSQ"/>
    <property type="match status" value="1"/>
</dbReference>
<organism evidence="12 13">
    <name type="scientific">Enhydrobacter aerosaccus</name>
    <dbReference type="NCBI Taxonomy" id="225324"/>
    <lineage>
        <taxon>Bacteria</taxon>
        <taxon>Pseudomonadati</taxon>
        <taxon>Pseudomonadota</taxon>
        <taxon>Alphaproteobacteria</taxon>
        <taxon>Hyphomicrobiales</taxon>
        <taxon>Enhydrobacter</taxon>
    </lineage>
</organism>
<dbReference type="STRING" id="225324.SAMN02745126_00308"/>
<dbReference type="OrthoDB" id="9783091at2"/>
<dbReference type="Gene3D" id="3.10.20.310">
    <property type="entry name" value="membrane protein fhac"/>
    <property type="match status" value="1"/>
</dbReference>
<dbReference type="Gene3D" id="3.40.50.11690">
    <property type="entry name" value="Cell division protein FtsQ/DivIB"/>
    <property type="match status" value="1"/>
</dbReference>
<dbReference type="InterPro" id="IPR005548">
    <property type="entry name" value="Cell_div_FtsQ/DivIB_C"/>
</dbReference>
<keyword evidence="6 9" id="KW-1133">Transmembrane helix</keyword>
<dbReference type="Pfam" id="PF08478">
    <property type="entry name" value="POTRA_1"/>
    <property type="match status" value="1"/>
</dbReference>
<evidence type="ECO:0000256" key="7">
    <source>
        <dbReference type="ARBA" id="ARBA00023136"/>
    </source>
</evidence>
<feature type="compositionally biased region" description="Basic residues" evidence="10">
    <location>
        <begin position="22"/>
        <end position="32"/>
    </location>
</feature>
<dbReference type="InterPro" id="IPR013685">
    <property type="entry name" value="POTRA_FtsQ_type"/>
</dbReference>
<sequence>MRAPARTSKSGGAAPKRDYDRRKKRSTSRKSGKPVWRQPMLLGLAVLLLGLGGGGGWFAWRQGWLVAIEGHIEQASRSVISAITPFKLADITVEGRDYVTREAILAALDVKAGDSLLGIDLQAARHRLEAIDWVASATVERRLPDTLYVTLKERRAVAIWQNGTEYTLIDQNGRTVRASRMPPGAESLLLLGGPGAPEHVGDLLLLLTYEPNVAKRLRAAVWVGQRRWNLILKNDVEIWLPEEDAVAALQRLGKLDADYKLLSREFGVIDLRLPDKLYLRKRGSADGIPSPTAAAKPVQSKV</sequence>